<comment type="caution">
    <text evidence="1">The sequence shown here is derived from an EMBL/GenBank/DDBJ whole genome shotgun (WGS) entry which is preliminary data.</text>
</comment>
<dbReference type="InterPro" id="IPR004158">
    <property type="entry name" value="DUF247_pln"/>
</dbReference>
<name>A0AAX6HVE3_IRIPA</name>
<organism evidence="1 2">
    <name type="scientific">Iris pallida</name>
    <name type="common">Sweet iris</name>
    <dbReference type="NCBI Taxonomy" id="29817"/>
    <lineage>
        <taxon>Eukaryota</taxon>
        <taxon>Viridiplantae</taxon>
        <taxon>Streptophyta</taxon>
        <taxon>Embryophyta</taxon>
        <taxon>Tracheophyta</taxon>
        <taxon>Spermatophyta</taxon>
        <taxon>Magnoliopsida</taxon>
        <taxon>Liliopsida</taxon>
        <taxon>Asparagales</taxon>
        <taxon>Iridaceae</taxon>
        <taxon>Iridoideae</taxon>
        <taxon>Irideae</taxon>
        <taxon>Iris</taxon>
    </lineage>
</organism>
<evidence type="ECO:0000313" key="1">
    <source>
        <dbReference type="EMBL" id="KAJ6844691.1"/>
    </source>
</evidence>
<dbReference type="Pfam" id="PF03140">
    <property type="entry name" value="DUF247"/>
    <property type="match status" value="1"/>
</dbReference>
<dbReference type="PANTHER" id="PTHR31170:SF25">
    <property type="entry name" value="BNAA09G04570D PROTEIN"/>
    <property type="match status" value="1"/>
</dbReference>
<evidence type="ECO:0000313" key="2">
    <source>
        <dbReference type="Proteomes" id="UP001140949"/>
    </source>
</evidence>
<keyword evidence="2" id="KW-1185">Reference proteome</keyword>
<dbReference type="AlphaFoldDB" id="A0AAX6HVE3"/>
<accession>A0AAX6HVE3</accession>
<reference evidence="1" key="2">
    <citation type="submission" date="2023-04" db="EMBL/GenBank/DDBJ databases">
        <authorList>
            <person name="Bruccoleri R.E."/>
            <person name="Oakeley E.J."/>
            <person name="Faust A.-M."/>
            <person name="Dessus-Babus S."/>
            <person name="Altorfer M."/>
            <person name="Burckhardt D."/>
            <person name="Oertli M."/>
            <person name="Naumann U."/>
            <person name="Petersen F."/>
            <person name="Wong J."/>
        </authorList>
    </citation>
    <scope>NUCLEOTIDE SEQUENCE</scope>
    <source>
        <strain evidence="1">GSM-AAB239-AS_SAM_17_03QT</strain>
        <tissue evidence="1">Leaf</tissue>
    </source>
</reference>
<protein>
    <submittedName>
        <fullName evidence="1">UPF0481 protein-like isoform X1</fullName>
    </submittedName>
</protein>
<gene>
    <name evidence="1" type="ORF">M6B38_291115</name>
</gene>
<reference evidence="1" key="1">
    <citation type="journal article" date="2023" name="GigaByte">
        <title>Genome assembly of the bearded iris, Iris pallida Lam.</title>
        <authorList>
            <person name="Bruccoleri R.E."/>
            <person name="Oakeley E.J."/>
            <person name="Faust A.M.E."/>
            <person name="Altorfer M."/>
            <person name="Dessus-Babus S."/>
            <person name="Burckhardt D."/>
            <person name="Oertli M."/>
            <person name="Naumann U."/>
            <person name="Petersen F."/>
            <person name="Wong J."/>
        </authorList>
    </citation>
    <scope>NUCLEOTIDE SEQUENCE</scope>
    <source>
        <strain evidence="1">GSM-AAB239-AS_SAM_17_03QT</strain>
    </source>
</reference>
<sequence length="410" mass="46476">MGAEWIINLQGEWKSTNAEREEEKRNRKCIYRVPKYMKDPNSNAYAPQVISFGPYHYCDGAHLKLMEPAKRRILKHYLDEVDKTLETVVSAMKKEARALMDAYDGLEEPWTDEDRFSELMILDGCCLLQFLLFEGNFSDCIDEQLRLCVAKVTTDVLLLENQLPLRVLQILLDIGWGKIGAVDALQLVDGLLAGIYTLGDIPKIGCHILDVFRITALGVGDFVYDGRGDVKLVTLAELAEFGVRLKESAAVGLRSITFQGSVLRLPYIPLDILTESLLLNFVAFEHMHSLHPDVLSFLTFMDRLIDSRGDDKLLQRNMALLQRRKIIGGLTGSDADLAAWFHGVVKEHLFLLRGMLPKSQGVSVDRELIQYCNKKWPKFRAFCIRGCRGWLLKSILATLSLILLHTSFLM</sequence>
<dbReference type="PANTHER" id="PTHR31170">
    <property type="entry name" value="BNAC04G53230D PROTEIN"/>
    <property type="match status" value="1"/>
</dbReference>
<dbReference type="Proteomes" id="UP001140949">
    <property type="component" value="Unassembled WGS sequence"/>
</dbReference>
<proteinExistence type="predicted"/>
<dbReference type="EMBL" id="JANAVB010006598">
    <property type="protein sequence ID" value="KAJ6844691.1"/>
    <property type="molecule type" value="Genomic_DNA"/>
</dbReference>